<evidence type="ECO:0000256" key="1">
    <source>
        <dbReference type="ARBA" id="ARBA00004651"/>
    </source>
</evidence>
<accession>A0A7Z0ECG8</accession>
<protein>
    <recommendedName>
        <fullName evidence="11">DUF2029 domain-containing protein</fullName>
    </recommendedName>
</protein>
<evidence type="ECO:0000313" key="9">
    <source>
        <dbReference type="EMBL" id="NYJ19091.1"/>
    </source>
</evidence>
<comment type="subcellular location">
    <subcellularLocation>
        <location evidence="1">Cell membrane</location>
        <topology evidence="1">Multi-pass membrane protein</topology>
    </subcellularLocation>
</comment>
<organism evidence="9 10">
    <name type="scientific">Glaciibacter psychrotolerans</name>
    <dbReference type="NCBI Taxonomy" id="670054"/>
    <lineage>
        <taxon>Bacteria</taxon>
        <taxon>Bacillati</taxon>
        <taxon>Actinomycetota</taxon>
        <taxon>Actinomycetes</taxon>
        <taxon>Micrococcales</taxon>
        <taxon>Microbacteriaceae</taxon>
        <taxon>Glaciibacter</taxon>
    </lineage>
</organism>
<keyword evidence="5 8" id="KW-1133">Transmembrane helix</keyword>
<feature type="transmembrane region" description="Helical" evidence="8">
    <location>
        <begin position="431"/>
        <end position="450"/>
    </location>
</feature>
<evidence type="ECO:0000256" key="6">
    <source>
        <dbReference type="ARBA" id="ARBA00023136"/>
    </source>
</evidence>
<dbReference type="InterPro" id="IPR018584">
    <property type="entry name" value="GT87"/>
</dbReference>
<feature type="transmembrane region" description="Helical" evidence="8">
    <location>
        <begin position="377"/>
        <end position="395"/>
    </location>
</feature>
<evidence type="ECO:0000256" key="2">
    <source>
        <dbReference type="ARBA" id="ARBA00022475"/>
    </source>
</evidence>
<reference evidence="9 10" key="1">
    <citation type="submission" date="2020-07" db="EMBL/GenBank/DDBJ databases">
        <title>Sequencing the genomes of 1000 actinobacteria strains.</title>
        <authorList>
            <person name="Klenk H.-P."/>
        </authorList>
    </citation>
    <scope>NUCLEOTIDE SEQUENCE [LARGE SCALE GENOMIC DNA]</scope>
    <source>
        <strain evidence="9 10">LI1</strain>
    </source>
</reference>
<feature type="transmembrane region" description="Helical" evidence="8">
    <location>
        <begin position="296"/>
        <end position="316"/>
    </location>
</feature>
<evidence type="ECO:0000256" key="3">
    <source>
        <dbReference type="ARBA" id="ARBA00022679"/>
    </source>
</evidence>
<name>A0A7Z0ECG8_9MICO</name>
<dbReference type="EMBL" id="JACCFM010000001">
    <property type="protein sequence ID" value="NYJ19091.1"/>
    <property type="molecule type" value="Genomic_DNA"/>
</dbReference>
<keyword evidence="4 8" id="KW-0812">Transmembrane</keyword>
<gene>
    <name evidence="9" type="ORF">HNR05_000882</name>
</gene>
<evidence type="ECO:0000256" key="5">
    <source>
        <dbReference type="ARBA" id="ARBA00022989"/>
    </source>
</evidence>
<evidence type="ECO:0000313" key="10">
    <source>
        <dbReference type="Proteomes" id="UP000537260"/>
    </source>
</evidence>
<feature type="transmembrane region" description="Helical" evidence="8">
    <location>
        <begin position="42"/>
        <end position="63"/>
    </location>
</feature>
<keyword evidence="6 8" id="KW-0472">Membrane</keyword>
<dbReference type="Pfam" id="PF09594">
    <property type="entry name" value="GT87"/>
    <property type="match status" value="1"/>
</dbReference>
<keyword evidence="2" id="KW-1003">Cell membrane</keyword>
<dbReference type="Proteomes" id="UP000537260">
    <property type="component" value="Unassembled WGS sequence"/>
</dbReference>
<feature type="transmembrane region" description="Helical" evidence="8">
    <location>
        <begin position="351"/>
        <end position="370"/>
    </location>
</feature>
<feature type="transmembrane region" description="Helical" evidence="8">
    <location>
        <begin position="12"/>
        <end position="36"/>
    </location>
</feature>
<evidence type="ECO:0000256" key="7">
    <source>
        <dbReference type="ARBA" id="ARBA00024033"/>
    </source>
</evidence>
<dbReference type="RefSeq" id="WP_179577909.1">
    <property type="nucleotide sequence ID" value="NZ_JACCFM010000001.1"/>
</dbReference>
<evidence type="ECO:0008006" key="11">
    <source>
        <dbReference type="Google" id="ProtNLM"/>
    </source>
</evidence>
<comment type="caution">
    <text evidence="9">The sequence shown here is derived from an EMBL/GenBank/DDBJ whole genome shotgun (WGS) entry which is preliminary data.</text>
</comment>
<sequence>MTHAPVRRSPALIITALLVAATASLIGFCVTTLNLSSQHDRFAYGVVVAGAWAMFAAACIAAIRVPDRMVRAMVVAGALVIGGAALLGTPNTSTDSARYAWDGIVAGAGISPYDHVPADEALAGLRPEWLFPAPVRTAGGPEQCTGTHIVETTSVPSDKVLCTAINRAHSPTIYPPMAELYFLGVRLVVPPSAEYRPFQVAGLAVSLLISWMLLNALRRHGQNERWATLWAWSPFVALEAVNNSHVDVLAVALALAATLLVASGRRVWGGVALGASIATKLVPLIVAPPLLRRRPLAVVAASVATFAGLYLPYVLASGPRVLGYLPGYLAEEGYDNGSRFALLGTVLPATWTLPVAAALLAILAGVCLWWADPQAPWLAQLVLVGATVLVISPRYPWYGLLLLPFIVLTHRWEWLIVPLALTEWQVRPDIIAFRVALAVAAITVVIGWAIRRSKRQPGLPRMAARRDRQHRGIRGS</sequence>
<evidence type="ECO:0000256" key="8">
    <source>
        <dbReference type="SAM" id="Phobius"/>
    </source>
</evidence>
<dbReference type="AlphaFoldDB" id="A0A7Z0ECG8"/>
<keyword evidence="10" id="KW-1185">Reference proteome</keyword>
<comment type="similarity">
    <text evidence="7">Belongs to the glycosyltransferase 87 family.</text>
</comment>
<dbReference type="GO" id="GO:0016758">
    <property type="term" value="F:hexosyltransferase activity"/>
    <property type="evidence" value="ECO:0007669"/>
    <property type="project" value="InterPro"/>
</dbReference>
<keyword evidence="3" id="KW-0808">Transferase</keyword>
<dbReference type="GO" id="GO:0005886">
    <property type="term" value="C:plasma membrane"/>
    <property type="evidence" value="ECO:0007669"/>
    <property type="project" value="UniProtKB-SubCell"/>
</dbReference>
<feature type="transmembrane region" description="Helical" evidence="8">
    <location>
        <begin position="70"/>
        <end position="89"/>
    </location>
</feature>
<evidence type="ECO:0000256" key="4">
    <source>
        <dbReference type="ARBA" id="ARBA00022692"/>
    </source>
</evidence>
<proteinExistence type="inferred from homology"/>
<feature type="transmembrane region" description="Helical" evidence="8">
    <location>
        <begin position="198"/>
        <end position="217"/>
    </location>
</feature>